<feature type="transmembrane region" description="Helical" evidence="2">
    <location>
        <begin position="6"/>
        <end position="26"/>
    </location>
</feature>
<dbReference type="Proteomes" id="UP000799777">
    <property type="component" value="Unassembled WGS sequence"/>
</dbReference>
<name>A0A9P4GWJ3_9PLEO</name>
<evidence type="ECO:0000313" key="3">
    <source>
        <dbReference type="EMBL" id="KAF2023275.1"/>
    </source>
</evidence>
<comment type="caution">
    <text evidence="3">The sequence shown here is derived from an EMBL/GenBank/DDBJ whole genome shotgun (WGS) entry which is preliminary data.</text>
</comment>
<sequence length="379" mass="42716">MLDPSYTATALITSLNIVLGLLLVAVTRASNANCNNDIRRARNTQRRFGNQQHLHPTIQDNEHDEVVFENMANPFHCEAEGRVRQDLAALQRLGAQRDQHEHQGRHYDELGEDLVNQPYGSLRPRLLGRMGRRGMPLQPRVQCTYSGDDLQRSALHHEARHEPSTVIYRHPAHQNLEQQDPVPRYSYWYGYNEPDLQFHPPQPNSTKRQQHICRNDGFAVPGQDGYISTEELRGKRVSTTSIAYRTLPDDSGDLTPLPSPALKLDQDVHVGASVQRYPDEDEESFYPTPSPMPPPHWADDAGGYSLLQFLLQDDIERLERLAAQGSADDATVASRPDEEDDVCRSQYHGGGGEGCPHIRVLLNSEHQASVQDDMGAEEE</sequence>
<proteinExistence type="predicted"/>
<keyword evidence="2" id="KW-0472">Membrane</keyword>
<reference evidence="3" key="1">
    <citation type="journal article" date="2020" name="Stud. Mycol.">
        <title>101 Dothideomycetes genomes: a test case for predicting lifestyles and emergence of pathogens.</title>
        <authorList>
            <person name="Haridas S."/>
            <person name="Albert R."/>
            <person name="Binder M."/>
            <person name="Bloem J."/>
            <person name="Labutti K."/>
            <person name="Salamov A."/>
            <person name="Andreopoulos B."/>
            <person name="Baker S."/>
            <person name="Barry K."/>
            <person name="Bills G."/>
            <person name="Bluhm B."/>
            <person name="Cannon C."/>
            <person name="Castanera R."/>
            <person name="Culley D."/>
            <person name="Daum C."/>
            <person name="Ezra D."/>
            <person name="Gonzalez J."/>
            <person name="Henrissat B."/>
            <person name="Kuo A."/>
            <person name="Liang C."/>
            <person name="Lipzen A."/>
            <person name="Lutzoni F."/>
            <person name="Magnuson J."/>
            <person name="Mondo S."/>
            <person name="Nolan M."/>
            <person name="Ohm R."/>
            <person name="Pangilinan J."/>
            <person name="Park H.-J."/>
            <person name="Ramirez L."/>
            <person name="Alfaro M."/>
            <person name="Sun H."/>
            <person name="Tritt A."/>
            <person name="Yoshinaga Y."/>
            <person name="Zwiers L.-H."/>
            <person name="Turgeon B."/>
            <person name="Goodwin S."/>
            <person name="Spatafora J."/>
            <person name="Crous P."/>
            <person name="Grigoriev I."/>
        </authorList>
    </citation>
    <scope>NUCLEOTIDE SEQUENCE</scope>
    <source>
        <strain evidence="3">CBS 110217</strain>
    </source>
</reference>
<dbReference type="AlphaFoldDB" id="A0A9P4GWJ3"/>
<feature type="region of interest" description="Disordered" evidence="1">
    <location>
        <begin position="324"/>
        <end position="356"/>
    </location>
</feature>
<organism evidence="3 4">
    <name type="scientific">Setomelanomma holmii</name>
    <dbReference type="NCBI Taxonomy" id="210430"/>
    <lineage>
        <taxon>Eukaryota</taxon>
        <taxon>Fungi</taxon>
        <taxon>Dikarya</taxon>
        <taxon>Ascomycota</taxon>
        <taxon>Pezizomycotina</taxon>
        <taxon>Dothideomycetes</taxon>
        <taxon>Pleosporomycetidae</taxon>
        <taxon>Pleosporales</taxon>
        <taxon>Pleosporineae</taxon>
        <taxon>Phaeosphaeriaceae</taxon>
        <taxon>Setomelanomma</taxon>
    </lineage>
</organism>
<keyword evidence="2" id="KW-1133">Transmembrane helix</keyword>
<accession>A0A9P4GWJ3</accession>
<gene>
    <name evidence="3" type="ORF">EK21DRAFT_95033</name>
</gene>
<evidence type="ECO:0000256" key="1">
    <source>
        <dbReference type="SAM" id="MobiDB-lite"/>
    </source>
</evidence>
<evidence type="ECO:0000256" key="2">
    <source>
        <dbReference type="SAM" id="Phobius"/>
    </source>
</evidence>
<evidence type="ECO:0000313" key="4">
    <source>
        <dbReference type="Proteomes" id="UP000799777"/>
    </source>
</evidence>
<keyword evidence="4" id="KW-1185">Reference proteome</keyword>
<keyword evidence="2" id="KW-0812">Transmembrane</keyword>
<dbReference type="EMBL" id="ML978362">
    <property type="protein sequence ID" value="KAF2023275.1"/>
    <property type="molecule type" value="Genomic_DNA"/>
</dbReference>
<feature type="non-terminal residue" evidence="3">
    <location>
        <position position="379"/>
    </location>
</feature>
<protein>
    <submittedName>
        <fullName evidence="3">Uncharacterized protein</fullName>
    </submittedName>
</protein>